<keyword evidence="4 7" id="KW-1133">Transmembrane helix</keyword>
<proteinExistence type="predicted"/>
<feature type="transmembrane region" description="Helical" evidence="7">
    <location>
        <begin position="308"/>
        <end position="326"/>
    </location>
</feature>
<feature type="transmembrane region" description="Helical" evidence="7">
    <location>
        <begin position="347"/>
        <end position="366"/>
    </location>
</feature>
<keyword evidence="3 7" id="KW-0812">Transmembrane</keyword>
<organism evidence="9 10">
    <name type="scientific">Actinacidiphila epipremni</name>
    <dbReference type="NCBI Taxonomy" id="2053013"/>
    <lineage>
        <taxon>Bacteria</taxon>
        <taxon>Bacillati</taxon>
        <taxon>Actinomycetota</taxon>
        <taxon>Actinomycetes</taxon>
        <taxon>Kitasatosporales</taxon>
        <taxon>Streptomycetaceae</taxon>
        <taxon>Actinacidiphila</taxon>
    </lineage>
</organism>
<feature type="transmembrane region" description="Helical" evidence="7">
    <location>
        <begin position="372"/>
        <end position="394"/>
    </location>
</feature>
<dbReference type="InterPro" id="IPR050189">
    <property type="entry name" value="MFS_Efflux_Transporters"/>
</dbReference>
<dbReference type="Gene3D" id="1.20.1250.20">
    <property type="entry name" value="MFS general substrate transporter like domains"/>
    <property type="match status" value="1"/>
</dbReference>
<evidence type="ECO:0000256" key="5">
    <source>
        <dbReference type="ARBA" id="ARBA00023136"/>
    </source>
</evidence>
<feature type="transmembrane region" description="Helical" evidence="7">
    <location>
        <begin position="87"/>
        <end position="106"/>
    </location>
</feature>
<dbReference type="PANTHER" id="PTHR43124">
    <property type="entry name" value="PURINE EFFLUX PUMP PBUE"/>
    <property type="match status" value="1"/>
</dbReference>
<feature type="transmembrane region" description="Helical" evidence="7">
    <location>
        <begin position="112"/>
        <end position="134"/>
    </location>
</feature>
<evidence type="ECO:0000256" key="1">
    <source>
        <dbReference type="ARBA" id="ARBA00004651"/>
    </source>
</evidence>
<comment type="caution">
    <text evidence="9">The sequence shown here is derived from an EMBL/GenBank/DDBJ whole genome shotgun (WGS) entry which is preliminary data.</text>
</comment>
<feature type="region of interest" description="Disordered" evidence="6">
    <location>
        <begin position="397"/>
        <end position="434"/>
    </location>
</feature>
<feature type="transmembrane region" description="Helical" evidence="7">
    <location>
        <begin position="247"/>
        <end position="270"/>
    </location>
</feature>
<comment type="subcellular location">
    <subcellularLocation>
        <location evidence="1">Cell membrane</location>
        <topology evidence="1">Multi-pass membrane protein</topology>
    </subcellularLocation>
</comment>
<evidence type="ECO:0000256" key="4">
    <source>
        <dbReference type="ARBA" id="ARBA00022989"/>
    </source>
</evidence>
<dbReference type="PROSITE" id="PS50850">
    <property type="entry name" value="MFS"/>
    <property type="match status" value="1"/>
</dbReference>
<dbReference type="Pfam" id="PF07690">
    <property type="entry name" value="MFS_1"/>
    <property type="match status" value="1"/>
</dbReference>
<name>A0ABX0ZVG8_9ACTN</name>
<dbReference type="InterPro" id="IPR011701">
    <property type="entry name" value="MFS"/>
</dbReference>
<evidence type="ECO:0000256" key="3">
    <source>
        <dbReference type="ARBA" id="ARBA00022692"/>
    </source>
</evidence>
<evidence type="ECO:0000313" key="9">
    <source>
        <dbReference type="EMBL" id="NJP46777.1"/>
    </source>
</evidence>
<feature type="transmembrane region" description="Helical" evidence="7">
    <location>
        <begin position="146"/>
        <end position="169"/>
    </location>
</feature>
<feature type="domain" description="Major facilitator superfamily (MFS) profile" evidence="8">
    <location>
        <begin position="12"/>
        <end position="396"/>
    </location>
</feature>
<dbReference type="Proteomes" id="UP000734511">
    <property type="component" value="Unassembled WGS sequence"/>
</dbReference>
<feature type="compositionally biased region" description="Low complexity" evidence="6">
    <location>
        <begin position="410"/>
        <end position="434"/>
    </location>
</feature>
<keyword evidence="5 7" id="KW-0472">Membrane</keyword>
<evidence type="ECO:0000256" key="7">
    <source>
        <dbReference type="SAM" id="Phobius"/>
    </source>
</evidence>
<feature type="transmembrane region" description="Helical" evidence="7">
    <location>
        <begin position="57"/>
        <end position="80"/>
    </location>
</feature>
<reference evidence="9 10" key="1">
    <citation type="submission" date="2020-03" db="EMBL/GenBank/DDBJ databases">
        <title>WGS of actinomycetes isolated from Thailand.</title>
        <authorList>
            <person name="Thawai C."/>
        </authorList>
    </citation>
    <scope>NUCLEOTIDE SEQUENCE [LARGE SCALE GENOMIC DNA]</scope>
    <source>
        <strain evidence="9 10">PRB2-1</strain>
    </source>
</reference>
<feature type="transmembrane region" description="Helical" evidence="7">
    <location>
        <begin position="216"/>
        <end position="235"/>
    </location>
</feature>
<gene>
    <name evidence="9" type="ORF">HCN08_25725</name>
</gene>
<dbReference type="RefSeq" id="WP_167985629.1">
    <property type="nucleotide sequence ID" value="NZ_JAATEJ010000024.1"/>
</dbReference>
<keyword evidence="10" id="KW-1185">Reference proteome</keyword>
<feature type="transmembrane region" description="Helical" evidence="7">
    <location>
        <begin position="282"/>
        <end position="302"/>
    </location>
</feature>
<evidence type="ECO:0000313" key="10">
    <source>
        <dbReference type="Proteomes" id="UP000734511"/>
    </source>
</evidence>
<dbReference type="SUPFAM" id="SSF103473">
    <property type="entry name" value="MFS general substrate transporter"/>
    <property type="match status" value="1"/>
</dbReference>
<feature type="transmembrane region" description="Helical" evidence="7">
    <location>
        <begin position="12"/>
        <end position="37"/>
    </location>
</feature>
<dbReference type="EMBL" id="JAATEJ010000024">
    <property type="protein sequence ID" value="NJP46777.1"/>
    <property type="molecule type" value="Genomic_DNA"/>
</dbReference>
<dbReference type="PANTHER" id="PTHR43124:SF3">
    <property type="entry name" value="CHLORAMPHENICOL EFFLUX PUMP RV0191"/>
    <property type="match status" value="1"/>
</dbReference>
<evidence type="ECO:0000259" key="8">
    <source>
        <dbReference type="PROSITE" id="PS50850"/>
    </source>
</evidence>
<protein>
    <submittedName>
        <fullName evidence="9">MFS transporter</fullName>
    </submittedName>
</protein>
<dbReference type="InterPro" id="IPR020846">
    <property type="entry name" value="MFS_dom"/>
</dbReference>
<evidence type="ECO:0000256" key="6">
    <source>
        <dbReference type="SAM" id="MobiDB-lite"/>
    </source>
</evidence>
<accession>A0ABX0ZVG8</accession>
<evidence type="ECO:0000256" key="2">
    <source>
        <dbReference type="ARBA" id="ARBA00022475"/>
    </source>
</evidence>
<dbReference type="CDD" id="cd17324">
    <property type="entry name" value="MFS_NepI_like"/>
    <property type="match status" value="1"/>
</dbReference>
<keyword evidence="2" id="KW-1003">Cell membrane</keyword>
<feature type="transmembrane region" description="Helical" evidence="7">
    <location>
        <begin position="175"/>
        <end position="195"/>
    </location>
</feature>
<dbReference type="InterPro" id="IPR036259">
    <property type="entry name" value="MFS_trans_sf"/>
</dbReference>
<sequence length="434" mass="43250">MNDLTKSRRRAALLALALGGFAVGLTEFVAMGLLPEIARGLLPGPYAHSSAQAISRAGWSVSAYALGVVTGAPTIAVLAARAPRRRLVLGLLVLFVAGTVASALAPTFWTLLAARFVAGLPHGAYFGAAGMLAARLMGPGNQGKGFAVVLAGLTTSNVIGVPLITGLGQAAGWRIAYLAIAAVFFLTLVAVWLVVPEDTAYAGGSARAELGALRAPQVWMAAAIAAIGFAGFFAVDSYLAPITTHVAGLPSAAVPWALVAVGLGMTVGNAAGGWSADRDLRLSLLLGFPGIVAALVVFALLAHSPGGLFTAAFLLGAASMFLGPALQARLISVAHGAQLMGAAVNQSAMNIANSLGAALGAVVIAQGRGYLAPAWLGAGLGVVGCALTVVSLTVGGGSRPSRVAARDRAAAVPEPVSGSARSGRTGAGPSRGRS</sequence>